<comment type="function">
    <text evidence="9">Facilitates transcription termination by a mechanism that involves Rho binding to the nascent RNA, activation of Rho's RNA-dependent ATPase activity, and release of the mRNA from the DNA template.</text>
</comment>
<comment type="similarity">
    <text evidence="9 11">Belongs to the Rho family.</text>
</comment>
<evidence type="ECO:0000256" key="4">
    <source>
        <dbReference type="ARBA" id="ARBA00022806"/>
    </source>
</evidence>
<evidence type="ECO:0000256" key="6">
    <source>
        <dbReference type="ARBA" id="ARBA00022884"/>
    </source>
</evidence>
<dbReference type="Proteomes" id="UP000254920">
    <property type="component" value="Unassembled WGS sequence"/>
</dbReference>
<comment type="subunit">
    <text evidence="9">Homohexamer. The homohexamer assembles into an open ring structure.</text>
</comment>
<dbReference type="PROSITE" id="PS51856">
    <property type="entry name" value="RHO_RNA_BD"/>
    <property type="match status" value="1"/>
</dbReference>
<evidence type="ECO:0000313" key="13">
    <source>
        <dbReference type="Proteomes" id="UP000254920"/>
    </source>
</evidence>
<dbReference type="OrthoDB" id="9805197at2"/>
<dbReference type="InterPro" id="IPR011129">
    <property type="entry name" value="CSD"/>
</dbReference>
<dbReference type="STRING" id="32024.GCA_000788295_01037"/>
<dbReference type="SMART" id="SM00959">
    <property type="entry name" value="Rho_N"/>
    <property type="match status" value="1"/>
</dbReference>
<keyword evidence="5 9" id="KW-0067">ATP-binding</keyword>
<dbReference type="HAMAP" id="MF_01884">
    <property type="entry name" value="Rho"/>
    <property type="match status" value="1"/>
</dbReference>
<dbReference type="InterPro" id="IPR003593">
    <property type="entry name" value="AAA+_ATPase"/>
</dbReference>
<keyword evidence="13" id="KW-1185">Reference proteome</keyword>
<evidence type="ECO:0000256" key="5">
    <source>
        <dbReference type="ARBA" id="ARBA00022840"/>
    </source>
</evidence>
<dbReference type="Gene3D" id="2.40.50.140">
    <property type="entry name" value="Nucleic acid-binding proteins"/>
    <property type="match status" value="1"/>
</dbReference>
<dbReference type="RefSeq" id="WP_089182849.1">
    <property type="nucleotide sequence ID" value="NZ_CP043427.1"/>
</dbReference>
<dbReference type="SMART" id="SM00357">
    <property type="entry name" value="CSP"/>
    <property type="match status" value="1"/>
</dbReference>
<dbReference type="InterPro" id="IPR011113">
    <property type="entry name" value="Rho_RNA-bd"/>
</dbReference>
<dbReference type="Gene3D" id="1.10.720.10">
    <property type="match status" value="1"/>
</dbReference>
<dbReference type="InterPro" id="IPR012340">
    <property type="entry name" value="NA-bd_OB-fold"/>
</dbReference>
<dbReference type="SUPFAM" id="SSF50249">
    <property type="entry name" value="Nucleic acid-binding proteins"/>
    <property type="match status" value="1"/>
</dbReference>
<accession>A0A381DIB8</accession>
<reference evidence="12 13" key="1">
    <citation type="submission" date="2018-06" db="EMBL/GenBank/DDBJ databases">
        <authorList>
            <consortium name="Pathogen Informatics"/>
            <person name="Doyle S."/>
        </authorList>
    </citation>
    <scope>NUCLEOTIDE SEQUENCE [LARGE SCALE GENOMIC DNA]</scope>
    <source>
        <strain evidence="12 13">NCTC12475</strain>
    </source>
</reference>
<dbReference type="AlphaFoldDB" id="A0A381DIB8"/>
<dbReference type="PANTHER" id="PTHR46425">
    <property type="entry name" value="TRANSCRIPTION TERMINATION FACTOR RHO"/>
    <property type="match status" value="1"/>
</dbReference>
<evidence type="ECO:0000256" key="3">
    <source>
        <dbReference type="ARBA" id="ARBA00022801"/>
    </source>
</evidence>
<keyword evidence="3 9" id="KW-0378">Hydrolase</keyword>
<dbReference type="PANTHER" id="PTHR46425:SF1">
    <property type="entry name" value="TRANSCRIPTION TERMINATION FACTOR RHO"/>
    <property type="match status" value="1"/>
</dbReference>
<comment type="caution">
    <text evidence="9">Lacks conserved residue(s) required for the propagation of feature annotation.</text>
</comment>
<evidence type="ECO:0000256" key="9">
    <source>
        <dbReference type="HAMAP-Rule" id="MF_01884"/>
    </source>
</evidence>
<dbReference type="CDD" id="cd04459">
    <property type="entry name" value="Rho_CSD"/>
    <property type="match status" value="1"/>
</dbReference>
<dbReference type="CDD" id="cd01128">
    <property type="entry name" value="rho_factor_C"/>
    <property type="match status" value="1"/>
</dbReference>
<dbReference type="GO" id="GO:0016787">
    <property type="term" value="F:hydrolase activity"/>
    <property type="evidence" value="ECO:0007669"/>
    <property type="project" value="UniProtKB-KW"/>
</dbReference>
<feature type="binding site" evidence="9">
    <location>
        <position position="226"/>
    </location>
    <ligand>
        <name>ATP</name>
        <dbReference type="ChEBI" id="CHEBI:30616"/>
    </ligand>
</feature>
<keyword evidence="8 9" id="KW-0804">Transcription</keyword>
<evidence type="ECO:0000256" key="2">
    <source>
        <dbReference type="ARBA" id="ARBA00022741"/>
    </source>
</evidence>
<dbReference type="InterPro" id="IPR000194">
    <property type="entry name" value="ATPase_F1/V1/A1_a/bsu_nucl-bd"/>
</dbReference>
<dbReference type="NCBIfam" id="NF006886">
    <property type="entry name" value="PRK09376.1"/>
    <property type="match status" value="1"/>
</dbReference>
<evidence type="ECO:0000313" key="12">
    <source>
        <dbReference type="EMBL" id="SUX10442.1"/>
    </source>
</evidence>
<protein>
    <recommendedName>
        <fullName evidence="9 10">Transcription termination factor Rho</fullName>
        <ecNumber evidence="9 10">3.6.4.-</ecNumber>
    </recommendedName>
    <alternativeName>
        <fullName evidence="9">ATP-dependent helicase Rho</fullName>
    </alternativeName>
</protein>
<dbReference type="Pfam" id="PF07498">
    <property type="entry name" value="Rho_N"/>
    <property type="match status" value="1"/>
</dbReference>
<dbReference type="GO" id="GO:0008186">
    <property type="term" value="F:ATP-dependent activity, acting on RNA"/>
    <property type="evidence" value="ECO:0007669"/>
    <property type="project" value="UniProtKB-UniRule"/>
</dbReference>
<keyword evidence="6 9" id="KW-0694">RNA-binding</keyword>
<keyword evidence="1 9" id="KW-0806">Transcription termination</keyword>
<evidence type="ECO:0000256" key="1">
    <source>
        <dbReference type="ARBA" id="ARBA00022472"/>
    </source>
</evidence>
<keyword evidence="2 9" id="KW-0547">Nucleotide-binding</keyword>
<keyword evidence="4 9" id="KW-0347">Helicase</keyword>
<dbReference type="Gene3D" id="3.40.50.300">
    <property type="entry name" value="P-loop containing nucleotide triphosphate hydrolases"/>
    <property type="match status" value="1"/>
</dbReference>
<dbReference type="NCBIfam" id="TIGR00767">
    <property type="entry name" value="rho"/>
    <property type="match status" value="1"/>
</dbReference>
<proteinExistence type="inferred from homology"/>
<feature type="binding site" evidence="9">
    <location>
        <begin position="195"/>
        <end position="200"/>
    </location>
    <ligand>
        <name>ATP</name>
        <dbReference type="ChEBI" id="CHEBI:30616"/>
    </ligand>
</feature>
<dbReference type="InterPro" id="IPR041703">
    <property type="entry name" value="Rho_factor_ATP-bd"/>
</dbReference>
<sequence length="432" mass="48722">MENGKKQHQRTHIPVDGYKIEDLRLLDIKSLVDIAEEIGVENPREFRRQELCFEILKAQTKQGGFILFTGILEITNDGYGFLRAMDANFSDTANDAYVSQSQIRKFALRVGDIVTGQVREPKDQEKYYALLKIEAVNYMPLQEAKDRPLFDNLTPLFPTKKIVLEYESSKLTGRVLDLFTPIGKGQRGLIVAPPRSGKTELMKELAHGIAINHPEVHLMVLLVDERPEEVTDMQRCVKGEVYSSTFDQPAINHVRVAELVIEKAKRLVEMKKDVIILLDSITRLARAYNTVTPSSGKVLTGGVDANALHKPKRFFGAARNIEEGGSLTIVATALIDTGSRMDEVIFEEFKGTGNSEIVLDRNISDRRIYPAIDILKSGTRKEELLQGPDNLQRIWIIRSAMSSMDDVEALKFLYSKMLKTKNNEELLAVMND</sequence>
<dbReference type="InterPro" id="IPR011112">
    <property type="entry name" value="Rho-like_N"/>
</dbReference>
<feature type="binding site" evidence="9">
    <location>
        <begin position="183"/>
        <end position="188"/>
    </location>
    <ligand>
        <name>ATP</name>
        <dbReference type="ChEBI" id="CHEBI:30616"/>
    </ligand>
</feature>
<dbReference type="GO" id="GO:0003723">
    <property type="term" value="F:RNA binding"/>
    <property type="evidence" value="ECO:0007669"/>
    <property type="project" value="UniProtKB-UniRule"/>
</dbReference>
<dbReference type="InterPro" id="IPR027417">
    <property type="entry name" value="P-loop_NTPase"/>
</dbReference>
<dbReference type="Pfam" id="PF00006">
    <property type="entry name" value="ATP-synt_ab"/>
    <property type="match status" value="1"/>
</dbReference>
<dbReference type="GO" id="GO:0004386">
    <property type="term" value="F:helicase activity"/>
    <property type="evidence" value="ECO:0007669"/>
    <property type="project" value="UniProtKB-UniRule"/>
</dbReference>
<gene>
    <name evidence="12" type="primary">rho_1</name>
    <name evidence="9" type="synonym">rho</name>
    <name evidence="12" type="ORF">NCTC12475_00637</name>
</gene>
<keyword evidence="7 9" id="KW-0805">Transcription regulation</keyword>
<evidence type="ECO:0000256" key="11">
    <source>
        <dbReference type="PROSITE-ProRule" id="PRU01203"/>
    </source>
</evidence>
<dbReference type="SUPFAM" id="SSF52540">
    <property type="entry name" value="P-loop containing nucleoside triphosphate hydrolases"/>
    <property type="match status" value="1"/>
</dbReference>
<name>A0A381DIB8_9BACT</name>
<evidence type="ECO:0000256" key="7">
    <source>
        <dbReference type="ARBA" id="ARBA00023015"/>
    </source>
</evidence>
<dbReference type="SMART" id="SM00382">
    <property type="entry name" value="AAA"/>
    <property type="match status" value="1"/>
</dbReference>
<dbReference type="GO" id="GO:0006353">
    <property type="term" value="P:DNA-templated transcription termination"/>
    <property type="evidence" value="ECO:0007669"/>
    <property type="project" value="UniProtKB-UniRule"/>
</dbReference>
<dbReference type="GeneID" id="93091077"/>
<dbReference type="EMBL" id="UFVD01000001">
    <property type="protein sequence ID" value="SUX10442.1"/>
    <property type="molecule type" value="Genomic_DNA"/>
</dbReference>
<organism evidence="12 13">
    <name type="scientific">Campylobacter sputorum subsp. sputorum</name>
    <dbReference type="NCBI Taxonomy" id="32024"/>
    <lineage>
        <taxon>Bacteria</taxon>
        <taxon>Pseudomonadati</taxon>
        <taxon>Campylobacterota</taxon>
        <taxon>Epsilonproteobacteria</taxon>
        <taxon>Campylobacterales</taxon>
        <taxon>Campylobacteraceae</taxon>
        <taxon>Campylobacter</taxon>
    </lineage>
</organism>
<dbReference type="GO" id="GO:0005829">
    <property type="term" value="C:cytosol"/>
    <property type="evidence" value="ECO:0007669"/>
    <property type="project" value="UniProtKB-ARBA"/>
</dbReference>
<dbReference type="GO" id="GO:0005524">
    <property type="term" value="F:ATP binding"/>
    <property type="evidence" value="ECO:0007669"/>
    <property type="project" value="UniProtKB-UniRule"/>
</dbReference>
<dbReference type="SUPFAM" id="SSF68912">
    <property type="entry name" value="Rho N-terminal domain-like"/>
    <property type="match status" value="1"/>
</dbReference>
<dbReference type="Pfam" id="PF07497">
    <property type="entry name" value="Rho_RNA_bind"/>
    <property type="match status" value="1"/>
</dbReference>
<evidence type="ECO:0000256" key="8">
    <source>
        <dbReference type="ARBA" id="ARBA00023163"/>
    </source>
</evidence>
<dbReference type="EC" id="3.6.4.-" evidence="9 10"/>
<dbReference type="InterPro" id="IPR036269">
    <property type="entry name" value="Rho_N_sf"/>
</dbReference>
<dbReference type="InterPro" id="IPR004665">
    <property type="entry name" value="Term_rho"/>
</dbReference>
<evidence type="ECO:0000256" key="10">
    <source>
        <dbReference type="NCBIfam" id="TIGR00767"/>
    </source>
</evidence>